<dbReference type="Pfam" id="PF15612">
    <property type="entry name" value="WHIM1"/>
    <property type="match status" value="1"/>
</dbReference>
<dbReference type="Proteomes" id="UP001162164">
    <property type="component" value="Unassembled WGS sequence"/>
</dbReference>
<feature type="compositionally biased region" description="Acidic residues" evidence="4">
    <location>
        <begin position="360"/>
        <end position="370"/>
    </location>
</feature>
<comment type="subcellular location">
    <subcellularLocation>
        <location evidence="1">Nucleus</location>
    </subcellularLocation>
</comment>
<reference evidence="6" key="1">
    <citation type="journal article" date="2023" name="Insect Mol. Biol.">
        <title>Genome sequencing provides insights into the evolution of gene families encoding plant cell wall-degrading enzymes in longhorned beetles.</title>
        <authorList>
            <person name="Shin N.R."/>
            <person name="Okamura Y."/>
            <person name="Kirsch R."/>
            <person name="Pauchet Y."/>
        </authorList>
    </citation>
    <scope>NUCLEOTIDE SEQUENCE</scope>
    <source>
        <strain evidence="6">MMC_N1</strain>
    </source>
</reference>
<dbReference type="EMBL" id="JAPWTJ010001025">
    <property type="protein sequence ID" value="KAJ8974278.1"/>
    <property type="molecule type" value="Genomic_DNA"/>
</dbReference>
<evidence type="ECO:0000256" key="2">
    <source>
        <dbReference type="ARBA" id="ARBA00023242"/>
    </source>
</evidence>
<accession>A0ABQ9J8H2</accession>
<sequence>MYIQEISKQREMLYTVELQLLKERERRRQHMALVKSLENRRKLEERERKKQQLLAEKQANKEKKLEQRKVELEILTELRKPCEDLELDQKLLPEYERIHGLKLSGKAFSEILMVFEFLHNFGETLGFDMESLPTLDSLQHALMPNEHSSEAEEELFSVMTHLLVCAIEDPGIPNPARHTTILGQSLRQADITHANLSEILRIYLYANATGEVKALTGVHFERDREKRVADHHQNDNEMQQTQVGKNSQYYELLHNNPTYKLSDLLKDKPFMALSPTSKAEILAYVCNELLQNKAVIRQIESSLECVAQQKKEKWLLDTKIRKLRMLHGRKVRSEAMEKIQTKMDGDDTAIDSPALNKDDLLDDEENDMSENESVGTQPEEVSYIIFMRKTINYLGKSWEKKLEKLLKTSETQLGSLNNALHQLRATCFGQDRYFRRYWSLTKVGGILVEAMESADPEELENQCRYDNIELNRSIKSLNEINNIIQSVETVNDSIADKEVSSIVGNDDVETESVKLMDDNENEHRKTPNRLCIFENGEILDKNERNLAELKKSVDDIVQNLERNIELEKEQKVRESQENSLPNHVDETEIKKEENYESIGNKKFNLFERLGQCMERENKSEEDLKADVKAEIKEELKNKILNELKSDIKSEIKIECDEDNEHKWFSILNKDGMTCDGVHLTAGNKWENGVGACTRDITELKIPVFPPPGSNTLTNYHNTCDSPAPLQMTLEESTQLEHIKKHGMPQPCDRKGVPSDKRYGWWKISDTEQLKDVLDNLHIRGVRERELKRNFISIMQIMYEQKGRLFIEEGCKELIELNSDDIDDIVYTDGGAPASDDPGSWCSAISHRVDLFLLEQVEALEDKVASASMQIKGWKIPSRDLPDILYGQVVNIVKERLASLEVNIERRYLKPPLGVNTGDPNLAAIAQEASGGSGTSQSIPNPDEIPKGLMVWREAVNRSLTSAQLAMCLYSLESSIAWDKSIMKAVSFPNVFNKQTARKYNSKLSVGA</sequence>
<evidence type="ECO:0000256" key="4">
    <source>
        <dbReference type="SAM" id="MobiDB-lite"/>
    </source>
</evidence>
<keyword evidence="2" id="KW-0539">Nucleus</keyword>
<evidence type="ECO:0000256" key="3">
    <source>
        <dbReference type="SAM" id="Coils"/>
    </source>
</evidence>
<dbReference type="SMART" id="SM00571">
    <property type="entry name" value="DDT"/>
    <property type="match status" value="1"/>
</dbReference>
<feature type="region of interest" description="Disordered" evidence="4">
    <location>
        <begin position="346"/>
        <end position="374"/>
    </location>
</feature>
<dbReference type="Pfam" id="PF02791">
    <property type="entry name" value="DDT"/>
    <property type="match status" value="1"/>
</dbReference>
<dbReference type="PANTHER" id="PTHR45915:SF2">
    <property type="entry name" value="TOUTATIS, ISOFORM E"/>
    <property type="match status" value="1"/>
</dbReference>
<feature type="coiled-coil region" evidence="3">
    <location>
        <begin position="20"/>
        <end position="75"/>
    </location>
</feature>
<proteinExistence type="predicted"/>
<feature type="domain" description="DDT" evidence="5">
    <location>
        <begin position="105"/>
        <end position="169"/>
    </location>
</feature>
<dbReference type="InterPro" id="IPR028942">
    <property type="entry name" value="WHIM1_dom"/>
</dbReference>
<comment type="caution">
    <text evidence="6">The sequence shown here is derived from an EMBL/GenBank/DDBJ whole genome shotgun (WGS) entry which is preliminary data.</text>
</comment>
<evidence type="ECO:0000313" key="7">
    <source>
        <dbReference type="Proteomes" id="UP001162164"/>
    </source>
</evidence>
<organism evidence="6 7">
    <name type="scientific">Molorchus minor</name>
    <dbReference type="NCBI Taxonomy" id="1323400"/>
    <lineage>
        <taxon>Eukaryota</taxon>
        <taxon>Metazoa</taxon>
        <taxon>Ecdysozoa</taxon>
        <taxon>Arthropoda</taxon>
        <taxon>Hexapoda</taxon>
        <taxon>Insecta</taxon>
        <taxon>Pterygota</taxon>
        <taxon>Neoptera</taxon>
        <taxon>Endopterygota</taxon>
        <taxon>Coleoptera</taxon>
        <taxon>Polyphaga</taxon>
        <taxon>Cucujiformia</taxon>
        <taxon>Chrysomeloidea</taxon>
        <taxon>Cerambycidae</taxon>
        <taxon>Lamiinae</taxon>
        <taxon>Monochamini</taxon>
        <taxon>Molorchus</taxon>
    </lineage>
</organism>
<evidence type="ECO:0000259" key="5">
    <source>
        <dbReference type="PROSITE" id="PS50827"/>
    </source>
</evidence>
<name>A0ABQ9J8H2_9CUCU</name>
<feature type="coiled-coil region" evidence="3">
    <location>
        <begin position="539"/>
        <end position="577"/>
    </location>
</feature>
<evidence type="ECO:0000256" key="1">
    <source>
        <dbReference type="ARBA" id="ARBA00004123"/>
    </source>
</evidence>
<keyword evidence="7" id="KW-1185">Reference proteome</keyword>
<dbReference type="PROSITE" id="PS50827">
    <property type="entry name" value="DDT"/>
    <property type="match status" value="1"/>
</dbReference>
<dbReference type="InterPro" id="IPR018501">
    <property type="entry name" value="DDT_dom"/>
</dbReference>
<dbReference type="PANTHER" id="PTHR45915">
    <property type="entry name" value="TRANSCRIPTION INTERMEDIARY FACTOR"/>
    <property type="match status" value="1"/>
</dbReference>
<evidence type="ECO:0000313" key="6">
    <source>
        <dbReference type="EMBL" id="KAJ8974278.1"/>
    </source>
</evidence>
<protein>
    <recommendedName>
        <fullName evidence="5">DDT domain-containing protein</fullName>
    </recommendedName>
</protein>
<gene>
    <name evidence="6" type="ORF">NQ317_019817</name>
</gene>
<keyword evidence="3" id="KW-0175">Coiled coil</keyword>